<dbReference type="GO" id="GO:0016712">
    <property type="term" value="F:oxidoreductase activity, acting on paired donors, with incorporation or reduction of molecular oxygen, reduced flavin or flavoprotein as one donor, and incorporation of one atom of oxygen"/>
    <property type="evidence" value="ECO:0007669"/>
    <property type="project" value="TreeGrafter"/>
</dbReference>
<evidence type="ECO:0000313" key="6">
    <source>
        <dbReference type="Proteomes" id="UP000228934"/>
    </source>
</evidence>
<dbReference type="AlphaFoldDB" id="A0A2G9SDF6"/>
<dbReference type="InterPro" id="IPR036396">
    <property type="entry name" value="Cyt_P450_sf"/>
</dbReference>
<dbReference type="FunFam" id="1.10.630.10:FF:000297">
    <property type="entry name" value="Uncharacterized protein"/>
    <property type="match status" value="1"/>
</dbReference>
<evidence type="ECO:0000256" key="2">
    <source>
        <dbReference type="ARBA" id="ARBA00010617"/>
    </source>
</evidence>
<accession>A0A2G9SDF6</accession>
<dbReference type="PRINTS" id="PR00463">
    <property type="entry name" value="EP450I"/>
</dbReference>
<proteinExistence type="inferred from homology"/>
<dbReference type="GO" id="GO:0006082">
    <property type="term" value="P:organic acid metabolic process"/>
    <property type="evidence" value="ECO:0007669"/>
    <property type="project" value="TreeGrafter"/>
</dbReference>
<comment type="cofactor">
    <cofactor evidence="1">
        <name>heme</name>
        <dbReference type="ChEBI" id="CHEBI:30413"/>
    </cofactor>
</comment>
<dbReference type="PANTHER" id="PTHR24300">
    <property type="entry name" value="CYTOCHROME P450 508A4-RELATED"/>
    <property type="match status" value="1"/>
</dbReference>
<keyword evidence="3" id="KW-0479">Metal-binding</keyword>
<feature type="non-terminal residue" evidence="5">
    <location>
        <position position="1"/>
    </location>
</feature>
<reference evidence="6" key="1">
    <citation type="journal article" date="2017" name="Nat. Commun.">
        <title>The North American bullfrog draft genome provides insight into hormonal regulation of long noncoding RNA.</title>
        <authorList>
            <person name="Hammond S.A."/>
            <person name="Warren R.L."/>
            <person name="Vandervalk B.P."/>
            <person name="Kucuk E."/>
            <person name="Khan H."/>
            <person name="Gibb E.A."/>
            <person name="Pandoh P."/>
            <person name="Kirk H."/>
            <person name="Zhao Y."/>
            <person name="Jones M."/>
            <person name="Mungall A.J."/>
            <person name="Coope R."/>
            <person name="Pleasance S."/>
            <person name="Moore R.A."/>
            <person name="Holt R.A."/>
            <person name="Round J.M."/>
            <person name="Ohora S."/>
            <person name="Walle B.V."/>
            <person name="Veldhoen N."/>
            <person name="Helbing C.C."/>
            <person name="Birol I."/>
        </authorList>
    </citation>
    <scope>NUCLEOTIDE SEQUENCE [LARGE SCALE GENOMIC DNA]</scope>
</reference>
<dbReference type="InterPro" id="IPR001128">
    <property type="entry name" value="Cyt_P450"/>
</dbReference>
<sequence>KVQQEISKVVGLAQPMYSHRGQMPYTNAVIHEIQRFSDLLPLSVPHETTKDVTFRGYFIPKETYIIPLLSSVLRDKTQFEKPDEFYPNHFLDSHGHFVKKDAFMPFSAGLYIFLLHHHSCPHFIKREWL</sequence>
<evidence type="ECO:0000256" key="1">
    <source>
        <dbReference type="ARBA" id="ARBA00001971"/>
    </source>
</evidence>
<dbReference type="InterPro" id="IPR050182">
    <property type="entry name" value="Cytochrome_P450_fam2"/>
</dbReference>
<dbReference type="GO" id="GO:0020037">
    <property type="term" value="F:heme binding"/>
    <property type="evidence" value="ECO:0007669"/>
    <property type="project" value="InterPro"/>
</dbReference>
<protein>
    <submittedName>
        <fullName evidence="5">Uncharacterized protein</fullName>
    </submittedName>
</protein>
<dbReference type="EMBL" id="KV924344">
    <property type="protein sequence ID" value="PIO38200.1"/>
    <property type="molecule type" value="Genomic_DNA"/>
</dbReference>
<keyword evidence="6" id="KW-1185">Reference proteome</keyword>
<dbReference type="PANTHER" id="PTHR24300:SF387">
    <property type="entry name" value="INACTIVE CYTOCHROME P450 2G1"/>
    <property type="match status" value="1"/>
</dbReference>
<dbReference type="SUPFAM" id="SSF48264">
    <property type="entry name" value="Cytochrome P450"/>
    <property type="match status" value="1"/>
</dbReference>
<dbReference type="GO" id="GO:0005506">
    <property type="term" value="F:iron ion binding"/>
    <property type="evidence" value="ECO:0007669"/>
    <property type="project" value="InterPro"/>
</dbReference>
<gene>
    <name evidence="5" type="ORF">AB205_0005500</name>
</gene>
<dbReference type="Pfam" id="PF00067">
    <property type="entry name" value="p450"/>
    <property type="match status" value="1"/>
</dbReference>
<name>A0A2G9SDF6_AQUCT</name>
<dbReference type="OrthoDB" id="1055148at2759"/>
<evidence type="ECO:0000256" key="3">
    <source>
        <dbReference type="ARBA" id="ARBA00022723"/>
    </source>
</evidence>
<dbReference type="GO" id="GO:0005737">
    <property type="term" value="C:cytoplasm"/>
    <property type="evidence" value="ECO:0007669"/>
    <property type="project" value="TreeGrafter"/>
</dbReference>
<keyword evidence="4" id="KW-0408">Iron</keyword>
<evidence type="ECO:0000313" key="5">
    <source>
        <dbReference type="EMBL" id="PIO38200.1"/>
    </source>
</evidence>
<dbReference type="Proteomes" id="UP000228934">
    <property type="component" value="Unassembled WGS sequence"/>
</dbReference>
<comment type="similarity">
    <text evidence="2">Belongs to the cytochrome P450 family.</text>
</comment>
<evidence type="ECO:0000256" key="4">
    <source>
        <dbReference type="ARBA" id="ARBA00023004"/>
    </source>
</evidence>
<dbReference type="InterPro" id="IPR002401">
    <property type="entry name" value="Cyt_P450_E_grp-I"/>
</dbReference>
<dbReference type="GO" id="GO:0006805">
    <property type="term" value="P:xenobiotic metabolic process"/>
    <property type="evidence" value="ECO:0007669"/>
    <property type="project" value="TreeGrafter"/>
</dbReference>
<dbReference type="Gene3D" id="1.10.630.10">
    <property type="entry name" value="Cytochrome P450"/>
    <property type="match status" value="1"/>
</dbReference>
<organism evidence="5 6">
    <name type="scientific">Aquarana catesbeiana</name>
    <name type="common">American bullfrog</name>
    <name type="synonym">Rana catesbeiana</name>
    <dbReference type="NCBI Taxonomy" id="8400"/>
    <lineage>
        <taxon>Eukaryota</taxon>
        <taxon>Metazoa</taxon>
        <taxon>Chordata</taxon>
        <taxon>Craniata</taxon>
        <taxon>Vertebrata</taxon>
        <taxon>Euteleostomi</taxon>
        <taxon>Amphibia</taxon>
        <taxon>Batrachia</taxon>
        <taxon>Anura</taxon>
        <taxon>Neobatrachia</taxon>
        <taxon>Ranoidea</taxon>
        <taxon>Ranidae</taxon>
        <taxon>Aquarana</taxon>
    </lineage>
</organism>